<dbReference type="EMBL" id="ML977589">
    <property type="protein sequence ID" value="KAF2000427.1"/>
    <property type="molecule type" value="Genomic_DNA"/>
</dbReference>
<keyword evidence="3" id="KW-1185">Reference proteome</keyword>
<evidence type="ECO:0000313" key="3">
    <source>
        <dbReference type="Proteomes" id="UP000799779"/>
    </source>
</evidence>
<gene>
    <name evidence="2" type="ORF">P154DRAFT_534766</name>
</gene>
<evidence type="ECO:0000256" key="1">
    <source>
        <dbReference type="SAM" id="MobiDB-lite"/>
    </source>
</evidence>
<feature type="compositionally biased region" description="Basic and acidic residues" evidence="1">
    <location>
        <begin position="320"/>
        <end position="344"/>
    </location>
</feature>
<feature type="compositionally biased region" description="Acidic residues" evidence="1">
    <location>
        <begin position="345"/>
        <end position="355"/>
    </location>
</feature>
<feature type="region of interest" description="Disordered" evidence="1">
    <location>
        <begin position="274"/>
        <end position="457"/>
    </location>
</feature>
<accession>A0A6A5WG87</accession>
<dbReference type="AlphaFoldDB" id="A0A6A5WG87"/>
<feature type="region of interest" description="Disordered" evidence="1">
    <location>
        <begin position="35"/>
        <end position="54"/>
    </location>
</feature>
<feature type="compositionally biased region" description="Low complexity" evidence="1">
    <location>
        <begin position="283"/>
        <end position="296"/>
    </location>
</feature>
<dbReference type="Proteomes" id="UP000799779">
    <property type="component" value="Unassembled WGS sequence"/>
</dbReference>
<evidence type="ECO:0000313" key="2">
    <source>
        <dbReference type="EMBL" id="KAF2000427.1"/>
    </source>
</evidence>
<feature type="compositionally biased region" description="Basic and acidic residues" evidence="1">
    <location>
        <begin position="231"/>
        <end position="244"/>
    </location>
</feature>
<feature type="compositionally biased region" description="Basic and acidic residues" evidence="1">
    <location>
        <begin position="406"/>
        <end position="416"/>
    </location>
</feature>
<dbReference type="OrthoDB" id="3799586at2759"/>
<reference evidence="2" key="1">
    <citation type="journal article" date="2020" name="Stud. Mycol.">
        <title>101 Dothideomycetes genomes: a test case for predicting lifestyles and emergence of pathogens.</title>
        <authorList>
            <person name="Haridas S."/>
            <person name="Albert R."/>
            <person name="Binder M."/>
            <person name="Bloem J."/>
            <person name="Labutti K."/>
            <person name="Salamov A."/>
            <person name="Andreopoulos B."/>
            <person name="Baker S."/>
            <person name="Barry K."/>
            <person name="Bills G."/>
            <person name="Bluhm B."/>
            <person name="Cannon C."/>
            <person name="Castanera R."/>
            <person name="Culley D."/>
            <person name="Daum C."/>
            <person name="Ezra D."/>
            <person name="Gonzalez J."/>
            <person name="Henrissat B."/>
            <person name="Kuo A."/>
            <person name="Liang C."/>
            <person name="Lipzen A."/>
            <person name="Lutzoni F."/>
            <person name="Magnuson J."/>
            <person name="Mondo S."/>
            <person name="Nolan M."/>
            <person name="Ohm R."/>
            <person name="Pangilinan J."/>
            <person name="Park H.-J."/>
            <person name="Ramirez L."/>
            <person name="Alfaro M."/>
            <person name="Sun H."/>
            <person name="Tritt A."/>
            <person name="Yoshinaga Y."/>
            <person name="Zwiers L.-H."/>
            <person name="Turgeon B."/>
            <person name="Goodwin S."/>
            <person name="Spatafora J."/>
            <person name="Crous P."/>
            <person name="Grigoriev I."/>
        </authorList>
    </citation>
    <scope>NUCLEOTIDE SEQUENCE</scope>
    <source>
        <strain evidence="2">CBS 123094</strain>
    </source>
</reference>
<organism evidence="2 3">
    <name type="scientific">Amniculicola lignicola CBS 123094</name>
    <dbReference type="NCBI Taxonomy" id="1392246"/>
    <lineage>
        <taxon>Eukaryota</taxon>
        <taxon>Fungi</taxon>
        <taxon>Dikarya</taxon>
        <taxon>Ascomycota</taxon>
        <taxon>Pezizomycotina</taxon>
        <taxon>Dothideomycetes</taxon>
        <taxon>Pleosporomycetidae</taxon>
        <taxon>Pleosporales</taxon>
        <taxon>Amniculicolaceae</taxon>
        <taxon>Amniculicola</taxon>
    </lineage>
</organism>
<name>A0A6A5WG87_9PLEO</name>
<feature type="region of interest" description="Disordered" evidence="1">
    <location>
        <begin position="197"/>
        <end position="258"/>
    </location>
</feature>
<proteinExistence type="predicted"/>
<sequence length="457" mass="49009">MADPNNLPALSERSYKFYNGTYKWSIDGYEDERGVFHPFTKEPPPTPNPYTENPPFQGLSARKDSAAPGSIIQINHGPLAPNYSRATAGTRPHVPHPSFNPMLVRAFVEPSADQLSSTMEVTSTGFRSCYRKMELRPDLFSEQPELIRERLRGRLEGMMIGQWYAAVGVSLEEAYKLVGLEYPDGVAKTAIDIIDAKEMPPPPKKSTPSGEAEISPLSDSSGFSDALSDVEMSKLEKEVSKEDTGVSETPIKKASSGAIRKKAEYAYSGLREKAGTPVNAGESSLSHPTLPPSLSSAGAKRGRNRGFGRGDDSDSESGNDGDKASHAMGGHYDESKEKKQKKDGADDDSGDDGMMDESNPAPAGSAKDRKDSKQTSSTANSRKSSKAETAGGGAQDEEMGGGIKISDGDSEMKEADPVNEEDTNAEAPPTTPARTPARRGRAAARGSSGKLRRSSRR</sequence>
<protein>
    <submittedName>
        <fullName evidence="2">Uncharacterized protein</fullName>
    </submittedName>
</protein>